<dbReference type="InterPro" id="IPR004555">
    <property type="entry name" value="G6PDH_assembly_OpcA"/>
</dbReference>
<reference evidence="3 4" key="1">
    <citation type="submission" date="2015-10" db="EMBL/GenBank/DDBJ databases">
        <title>Draft Genome of Actinomyces odontolyticus subsp. actinosynbacter strain XH001.</title>
        <authorList>
            <person name="Mclean J.S."/>
            <person name="He X."/>
        </authorList>
    </citation>
    <scope>NUCLEOTIDE SEQUENCE [LARGE SCALE GENOMIC DNA]</scope>
    <source>
        <strain evidence="3 4">XH001</strain>
    </source>
</reference>
<dbReference type="EMBL" id="LLVT01000003">
    <property type="protein sequence ID" value="KSW10430.1"/>
    <property type="molecule type" value="Genomic_DNA"/>
</dbReference>
<feature type="domain" description="Glucose-6-phosphate dehydrogenase assembly protein OpcA C-terminal" evidence="2">
    <location>
        <begin position="167"/>
        <end position="298"/>
    </location>
</feature>
<dbReference type="Proteomes" id="UP000054686">
    <property type="component" value="Unassembled WGS sequence"/>
</dbReference>
<dbReference type="PANTHER" id="PTHR38658:SF1">
    <property type="entry name" value="OXPP CYCLE PROTEIN OPCA-RELATED"/>
    <property type="match status" value="1"/>
</dbReference>
<dbReference type="Pfam" id="PF10128">
    <property type="entry name" value="OpcA_G6PD_assem"/>
    <property type="match status" value="1"/>
</dbReference>
<protein>
    <submittedName>
        <fullName evidence="3">Oxppcycle protein OpcA</fullName>
    </submittedName>
</protein>
<dbReference type="OrthoDB" id="128564at2"/>
<proteinExistence type="predicted"/>
<feature type="domain" description="Glucose-6-phosphate dehydrogenase assembly protein OpcA N-terminal" evidence="1">
    <location>
        <begin position="53"/>
        <end position="161"/>
    </location>
</feature>
<dbReference type="RefSeq" id="WP_060567316.1">
    <property type="nucleotide sequence ID" value="NZ_CP040006.1"/>
</dbReference>
<evidence type="ECO:0000259" key="1">
    <source>
        <dbReference type="Pfam" id="PF10128"/>
    </source>
</evidence>
<name>A0A0V8RQW7_9ACTO</name>
<gene>
    <name evidence="3" type="ORF">APY09_07925</name>
</gene>
<dbReference type="InterPro" id="IPR046802">
    <property type="entry name" value="OpcA_G6PD_C"/>
</dbReference>
<dbReference type="Pfam" id="PF20171">
    <property type="entry name" value="OpcA_G6PD_C"/>
    <property type="match status" value="1"/>
</dbReference>
<comment type="caution">
    <text evidence="3">The sequence shown here is derived from an EMBL/GenBank/DDBJ whole genome shotgun (WGS) entry which is preliminary data.</text>
</comment>
<evidence type="ECO:0000259" key="2">
    <source>
        <dbReference type="Pfam" id="PF20171"/>
    </source>
</evidence>
<dbReference type="PANTHER" id="PTHR38658">
    <property type="entry name" value="OXPP CYCLE PROTEIN OPCA-RELATED"/>
    <property type="match status" value="1"/>
</dbReference>
<evidence type="ECO:0000313" key="4">
    <source>
        <dbReference type="Proteomes" id="UP000054686"/>
    </source>
</evidence>
<evidence type="ECO:0000313" key="3">
    <source>
        <dbReference type="EMBL" id="KSW10430.1"/>
    </source>
</evidence>
<organism evidence="3 4">
    <name type="scientific">Schaalia odontolytica</name>
    <dbReference type="NCBI Taxonomy" id="1660"/>
    <lineage>
        <taxon>Bacteria</taxon>
        <taxon>Bacillati</taxon>
        <taxon>Actinomycetota</taxon>
        <taxon>Actinomycetes</taxon>
        <taxon>Actinomycetales</taxon>
        <taxon>Actinomycetaceae</taxon>
        <taxon>Schaalia</taxon>
    </lineage>
</organism>
<dbReference type="AlphaFoldDB" id="A0A0V8RQW7"/>
<accession>A0A0V8RQW7</accession>
<dbReference type="InterPro" id="IPR046801">
    <property type="entry name" value="OpcA_G6PD_N"/>
</dbReference>
<sequence>MIITLKNTTSAEVASRIVELRDERGSAALSRVLTLLICVPDLIDVDNAIEVSDAVSREHPCRVIVIVEPESTEGTARLNAQIRVGDAAGLSDIIILEPRGEAASNIDSLVMPLLQSDTPVVTYWPVVPPQNPGAHPLGRLAVKRITDSRATECPMDTLSALSAVYTPGDTDLAWAGVTLWRALLAAIAEDFDRLPTSIRVAGNATHPSPFLVAAWLHHQLGVPVERVVDPDAHTITDITFFFDDGTTVSLSRSASSSVARLSRPGLEDRSVNLARRSVQDSLMEDLRRMDPDVYYGELLTKELPRLAACSEGE</sequence>